<dbReference type="GO" id="GO:0005739">
    <property type="term" value="C:mitochondrion"/>
    <property type="evidence" value="ECO:0007669"/>
    <property type="project" value="InterPro"/>
</dbReference>
<organism evidence="1 2">
    <name type="scientific">Pleurodeles waltl</name>
    <name type="common">Iberian ribbed newt</name>
    <dbReference type="NCBI Taxonomy" id="8319"/>
    <lineage>
        <taxon>Eukaryota</taxon>
        <taxon>Metazoa</taxon>
        <taxon>Chordata</taxon>
        <taxon>Craniata</taxon>
        <taxon>Vertebrata</taxon>
        <taxon>Euteleostomi</taxon>
        <taxon>Amphibia</taxon>
        <taxon>Batrachia</taxon>
        <taxon>Caudata</taxon>
        <taxon>Salamandroidea</taxon>
        <taxon>Salamandridae</taxon>
        <taxon>Pleurodelinae</taxon>
        <taxon>Pleurodeles</taxon>
    </lineage>
</organism>
<keyword evidence="2" id="KW-1185">Reference proteome</keyword>
<accession>A0AAV7MWM9</accession>
<proteinExistence type="predicted"/>
<gene>
    <name evidence="1" type="ORF">NDU88_005525</name>
</gene>
<comment type="caution">
    <text evidence="1">The sequence shown here is derived from an EMBL/GenBank/DDBJ whole genome shotgun (WGS) entry which is preliminary data.</text>
</comment>
<name>A0AAV7MWM9_PLEWA</name>
<dbReference type="InterPro" id="IPR012574">
    <property type="entry name" value="ATP5MJ"/>
</dbReference>
<evidence type="ECO:0000313" key="1">
    <source>
        <dbReference type="EMBL" id="KAJ1108143.1"/>
    </source>
</evidence>
<dbReference type="AlphaFoldDB" id="A0AAV7MWM9"/>
<dbReference type="EMBL" id="JANPWB010000013">
    <property type="protein sequence ID" value="KAJ1108143.1"/>
    <property type="molecule type" value="Genomic_DNA"/>
</dbReference>
<sequence length="185" mass="21108">MPIDILADPLGERHCQSLTGCLDMKWGSTAYISMALEAFKPVLRDTCLGLTCGVRQRLQAKLCDEEAVLPNITGGYYNLSRNPHEEHSVRQHIVDIWDQLDKYTLKQYWKALSLDTAQGAHTTQKAEGSRMSGQALSAWWFRMRPYYTKVHQEMWVGFTIMGYLYYKLSYGGKKAAVKDKSSGHH</sequence>
<evidence type="ECO:0000313" key="2">
    <source>
        <dbReference type="Proteomes" id="UP001066276"/>
    </source>
</evidence>
<dbReference type="Proteomes" id="UP001066276">
    <property type="component" value="Chromosome 9"/>
</dbReference>
<dbReference type="PANTHER" id="PTHR15233">
    <property type="entry name" value="MITOCHONDRIAL PROTEOLIPID"/>
    <property type="match status" value="1"/>
</dbReference>
<dbReference type="PANTHER" id="PTHR15233:SF1">
    <property type="entry name" value="ATP SYNTHASE SUBUNIT ATP5MJ, MITOCHONDRIAL"/>
    <property type="match status" value="1"/>
</dbReference>
<dbReference type="Pfam" id="PF08039">
    <property type="entry name" value="Mit_proteolip"/>
    <property type="match status" value="1"/>
</dbReference>
<reference evidence="1" key="1">
    <citation type="journal article" date="2022" name="bioRxiv">
        <title>Sequencing and chromosome-scale assembly of the giantPleurodeles waltlgenome.</title>
        <authorList>
            <person name="Brown T."/>
            <person name="Elewa A."/>
            <person name="Iarovenko S."/>
            <person name="Subramanian E."/>
            <person name="Araus A.J."/>
            <person name="Petzold A."/>
            <person name="Susuki M."/>
            <person name="Suzuki K.-i.T."/>
            <person name="Hayashi T."/>
            <person name="Toyoda A."/>
            <person name="Oliveira C."/>
            <person name="Osipova E."/>
            <person name="Leigh N.D."/>
            <person name="Simon A."/>
            <person name="Yun M.H."/>
        </authorList>
    </citation>
    <scope>NUCLEOTIDE SEQUENCE</scope>
    <source>
        <strain evidence="1">20211129_DDA</strain>
        <tissue evidence="1">Liver</tissue>
    </source>
</reference>
<protein>
    <submittedName>
        <fullName evidence="1">Uncharacterized protein</fullName>
    </submittedName>
</protein>